<keyword evidence="3" id="KW-1185">Reference proteome</keyword>
<comment type="caution">
    <text evidence="2">The sequence shown here is derived from an EMBL/GenBank/DDBJ whole genome shotgun (WGS) entry which is preliminary data.</text>
</comment>
<gene>
    <name evidence="2" type="ORF">BGZ80_000295</name>
</gene>
<feature type="domain" description="Arm-like repeat" evidence="1">
    <location>
        <begin position="109"/>
        <end position="270"/>
    </location>
</feature>
<reference evidence="2" key="1">
    <citation type="journal article" date="2020" name="Fungal Divers.">
        <title>Resolving the Mortierellaceae phylogeny through synthesis of multi-gene phylogenetics and phylogenomics.</title>
        <authorList>
            <person name="Vandepol N."/>
            <person name="Liber J."/>
            <person name="Desiro A."/>
            <person name="Na H."/>
            <person name="Kennedy M."/>
            <person name="Barry K."/>
            <person name="Grigoriev I.V."/>
            <person name="Miller A.N."/>
            <person name="O'Donnell K."/>
            <person name="Stajich J.E."/>
            <person name="Bonito G."/>
        </authorList>
    </citation>
    <scope>NUCLEOTIDE SEQUENCE</scope>
    <source>
        <strain evidence="2">NRRL 2769</strain>
    </source>
</reference>
<evidence type="ECO:0000313" key="3">
    <source>
        <dbReference type="Proteomes" id="UP000703661"/>
    </source>
</evidence>
<dbReference type="Proteomes" id="UP000703661">
    <property type="component" value="Unassembled WGS sequence"/>
</dbReference>
<protein>
    <recommendedName>
        <fullName evidence="1">Arm-like repeat domain-containing protein</fullName>
    </recommendedName>
</protein>
<proteinExistence type="predicted"/>
<dbReference type="InterPro" id="IPR056251">
    <property type="entry name" value="Arm_rpt_dom"/>
</dbReference>
<sequence length="271" mass="30199">MVSKEDLDQSECDWLQARAVDLDEQKRLQTMATDLIRAFVREELKKPSVVAEAVSLAAILGQDDFRKLLQTFVDGISQSVLLDVHLLNGLAQLIRNAPQGYIDADDLVKVLDSMVDSQVEGLSRDQLHEPLPDYLKGLQQNPDPYLVYQAVYVYQALQYIPDDETILQSMMRRTGKVVRGISGIVSAVKALDVMGFIEGLQSVQQGLAGAEKAIGLVSDAYSNAVTMTENGQELLASLKESFNFKHKGSWYPALRGLNRLVQEGRFTYFEN</sequence>
<evidence type="ECO:0000313" key="2">
    <source>
        <dbReference type="EMBL" id="KAG0011977.1"/>
    </source>
</evidence>
<organism evidence="2 3">
    <name type="scientific">Entomortierella chlamydospora</name>
    <dbReference type="NCBI Taxonomy" id="101097"/>
    <lineage>
        <taxon>Eukaryota</taxon>
        <taxon>Fungi</taxon>
        <taxon>Fungi incertae sedis</taxon>
        <taxon>Mucoromycota</taxon>
        <taxon>Mortierellomycotina</taxon>
        <taxon>Mortierellomycetes</taxon>
        <taxon>Mortierellales</taxon>
        <taxon>Mortierellaceae</taxon>
        <taxon>Entomortierella</taxon>
    </lineage>
</organism>
<accession>A0A9P6MTF6</accession>
<evidence type="ECO:0000259" key="1">
    <source>
        <dbReference type="Pfam" id="PF23948"/>
    </source>
</evidence>
<name>A0A9P6MTF6_9FUNG</name>
<dbReference type="EMBL" id="JAAAID010001057">
    <property type="protein sequence ID" value="KAG0011977.1"/>
    <property type="molecule type" value="Genomic_DNA"/>
</dbReference>
<dbReference type="Pfam" id="PF23948">
    <property type="entry name" value="ARM_5"/>
    <property type="match status" value="1"/>
</dbReference>
<dbReference type="AlphaFoldDB" id="A0A9P6MTF6"/>